<reference evidence="1 3" key="1">
    <citation type="submission" date="2015-09" db="EMBL/GenBank/DDBJ databases">
        <title>Draft Genome Sequence of Pseudoalteromonas lipolytica UCD-48B.</title>
        <authorList>
            <person name="Krusor M."/>
            <person name="Coil D.A."/>
            <person name="Lang J.M."/>
            <person name="Eisen J.A."/>
            <person name="Alexiev A."/>
        </authorList>
    </citation>
    <scope>NUCLEOTIDE SEQUENCE [LARGE SCALE GENOMIC DNA]</scope>
    <source>
        <strain evidence="1 3">UCD-48B</strain>
    </source>
</reference>
<dbReference type="InterPro" id="IPR036868">
    <property type="entry name" value="TusA-like_sf"/>
</dbReference>
<accession>A0A0P7DUI2</accession>
<dbReference type="Proteomes" id="UP000050378">
    <property type="component" value="Unassembled WGS sequence"/>
</dbReference>
<reference evidence="2 4" key="2">
    <citation type="submission" date="2023-01" db="EMBL/GenBank/DDBJ databases">
        <title>Trichodesmium-associated heterotrophic epibiont bacteria.</title>
        <authorList>
            <person name="Cleveland C.S."/>
            <person name="Webb E.A."/>
        </authorList>
    </citation>
    <scope>NUCLEOTIDE SEQUENCE [LARGE SCALE GENOMIC DNA]</scope>
    <source>
        <strain evidence="2 4">USCH2</strain>
    </source>
</reference>
<keyword evidence="4" id="KW-1185">Reference proteome</keyword>
<dbReference type="RefSeq" id="WP_054553735.1">
    <property type="nucleotide sequence ID" value="NZ_JAQPZS010000012.1"/>
</dbReference>
<dbReference type="EMBL" id="JAQPZS010000012">
    <property type="protein sequence ID" value="MEJ6497040.1"/>
    <property type="molecule type" value="Genomic_DNA"/>
</dbReference>
<evidence type="ECO:0000313" key="3">
    <source>
        <dbReference type="Proteomes" id="UP000050378"/>
    </source>
</evidence>
<proteinExistence type="predicted"/>
<comment type="caution">
    <text evidence="1">The sequence shown here is derived from an EMBL/GenBank/DDBJ whole genome shotgun (WGS) entry which is preliminary data.</text>
</comment>
<dbReference type="OrthoDB" id="6305596at2"/>
<evidence type="ECO:0000313" key="4">
    <source>
        <dbReference type="Proteomes" id="UP001377972"/>
    </source>
</evidence>
<dbReference type="AlphaFoldDB" id="A0A0P7DUI2"/>
<dbReference type="PATRIC" id="fig|570156.3.peg.4005"/>
<protein>
    <submittedName>
        <fullName evidence="1">Uncharacterized protein</fullName>
    </submittedName>
</protein>
<evidence type="ECO:0000313" key="1">
    <source>
        <dbReference type="EMBL" id="KPM82830.1"/>
    </source>
</evidence>
<dbReference type="EMBL" id="LJTC01000009">
    <property type="protein sequence ID" value="KPM82830.1"/>
    <property type="molecule type" value="Genomic_DNA"/>
</dbReference>
<evidence type="ECO:0000313" key="2">
    <source>
        <dbReference type="EMBL" id="MEJ6497040.1"/>
    </source>
</evidence>
<name>A0A0P7DUI2_9GAMM</name>
<dbReference type="Gene3D" id="3.30.110.40">
    <property type="entry name" value="TusA-like domain"/>
    <property type="match status" value="1"/>
</dbReference>
<organism evidence="1 3">
    <name type="scientific">Pseudoalteromonas lipolytica</name>
    <dbReference type="NCBI Taxonomy" id="570156"/>
    <lineage>
        <taxon>Bacteria</taxon>
        <taxon>Pseudomonadati</taxon>
        <taxon>Pseudomonadota</taxon>
        <taxon>Gammaproteobacteria</taxon>
        <taxon>Alteromonadales</taxon>
        <taxon>Pseudoalteromonadaceae</taxon>
        <taxon>Pseudoalteromonas</taxon>
    </lineage>
</organism>
<dbReference type="Proteomes" id="UP001377972">
    <property type="component" value="Unassembled WGS sequence"/>
</dbReference>
<dbReference type="SUPFAM" id="SSF64307">
    <property type="entry name" value="SirA-like"/>
    <property type="match status" value="1"/>
</dbReference>
<dbReference type="STRING" id="570156.AOG27_14600"/>
<sequence>MLTVDLRDYKCPQQFIQFKLGLNKAVSAQQAVTFTFNAAEATDDMQRFLEKHHYHFKIDLELGVLTVEPIRV</sequence>
<gene>
    <name evidence="1" type="ORF">AOG27_14600</name>
    <name evidence="2" type="ORF">PQI24_13410</name>
</gene>